<proteinExistence type="predicted"/>
<evidence type="ECO:0000313" key="1">
    <source>
        <dbReference type="EMBL" id="DAD99753.1"/>
    </source>
</evidence>
<sequence length="357" mass="38803">MSTKITDFERAKELGIGSVSAVDFFPHTEVDGKFTLAPMSEINAKLANDAAMTTSANIGIPAFLVTYLDPRVVEVLFAAMNAGQIFEKSQIGKFEDDFATFMVEEIAGQVSPYADFGNGTAVDVNYNYPVRQNFRYQTTLKYGDLEVSKAALAKINLAARKQYASAQVMARAENVFQLYGVKGMEIYGLLNDPNLPASITPRSIGGNTTWESKIDADPNNASTLVFNDVNKLIGELMARNGGLIDANTPMILGISNKQLNYLTQPNNFGKSALELLKGNYPALTVVQLPELSTTSGEMLYLTVPELLGDKTGETAYSRAYMLGRLVPKLSAWEQKATAATFGCVIRRPNLVATMLGV</sequence>
<protein>
    <submittedName>
        <fullName evidence="1">Major capsid protein</fullName>
    </submittedName>
</protein>
<organism evidence="1">
    <name type="scientific">Siphoviridae sp. ct16C7</name>
    <dbReference type="NCBI Taxonomy" id="2825304"/>
    <lineage>
        <taxon>Viruses</taxon>
        <taxon>Duplodnaviria</taxon>
        <taxon>Heunggongvirae</taxon>
        <taxon>Uroviricota</taxon>
        <taxon>Caudoviricetes</taxon>
    </lineage>
</organism>
<name>A0A8S5NYE2_9CAUD</name>
<accession>A0A8S5NYE2</accession>
<dbReference type="EMBL" id="BK015293">
    <property type="protein sequence ID" value="DAD99753.1"/>
    <property type="molecule type" value="Genomic_DNA"/>
</dbReference>
<dbReference type="InterPro" id="IPR020049">
    <property type="entry name" value="Major_capsid-like"/>
</dbReference>
<dbReference type="Pfam" id="PF09950">
    <property type="entry name" value="Major_capside"/>
    <property type="match status" value="1"/>
</dbReference>
<reference evidence="1" key="1">
    <citation type="journal article" date="2021" name="Proc. Natl. Acad. Sci. U.S.A.">
        <title>A Catalog of Tens of Thousands of Viruses from Human Metagenomes Reveals Hidden Associations with Chronic Diseases.</title>
        <authorList>
            <person name="Tisza M.J."/>
            <person name="Buck C.B."/>
        </authorList>
    </citation>
    <scope>NUCLEOTIDE SEQUENCE</scope>
    <source>
        <strain evidence="1">Ct16C7</strain>
    </source>
</reference>